<proteinExistence type="predicted"/>
<feature type="chain" id="PRO_5021999444" description="Fibronectin type-III domain-containing protein" evidence="1">
    <location>
        <begin position="25"/>
        <end position="440"/>
    </location>
</feature>
<dbReference type="Proteomes" id="UP000316298">
    <property type="component" value="Unassembled WGS sequence"/>
</dbReference>
<feature type="signal peptide" evidence="1">
    <location>
        <begin position="1"/>
        <end position="24"/>
    </location>
</feature>
<dbReference type="AlphaFoldDB" id="A0A542ERU5"/>
<comment type="caution">
    <text evidence="2">The sequence shown here is derived from an EMBL/GenBank/DDBJ whole genome shotgun (WGS) entry which is preliminary data.</text>
</comment>
<evidence type="ECO:0000256" key="1">
    <source>
        <dbReference type="SAM" id="SignalP"/>
    </source>
</evidence>
<keyword evidence="3" id="KW-1185">Reference proteome</keyword>
<dbReference type="OrthoDB" id="3827200at2"/>
<dbReference type="EMBL" id="VFMM01000001">
    <property type="protein sequence ID" value="TQJ18077.1"/>
    <property type="molecule type" value="Genomic_DNA"/>
</dbReference>
<dbReference type="RefSeq" id="WP_141854991.1">
    <property type="nucleotide sequence ID" value="NZ_BAAAKA010000045.1"/>
</dbReference>
<evidence type="ECO:0008006" key="4">
    <source>
        <dbReference type="Google" id="ProtNLM"/>
    </source>
</evidence>
<keyword evidence="1" id="KW-0732">Signal</keyword>
<protein>
    <recommendedName>
        <fullName evidence="4">Fibronectin type-III domain-containing protein</fullName>
    </recommendedName>
</protein>
<evidence type="ECO:0000313" key="2">
    <source>
        <dbReference type="EMBL" id="TQJ18077.1"/>
    </source>
</evidence>
<accession>A0A542ERU5</accession>
<gene>
    <name evidence="2" type="ORF">FB475_2211</name>
</gene>
<reference evidence="2 3" key="1">
    <citation type="submission" date="2019-06" db="EMBL/GenBank/DDBJ databases">
        <title>Sequencing the genomes of 1000 actinobacteria strains.</title>
        <authorList>
            <person name="Klenk H.-P."/>
        </authorList>
    </citation>
    <scope>NUCLEOTIDE SEQUENCE [LARGE SCALE GENOMIC DNA]</scope>
    <source>
        <strain evidence="2 3">DSM 17305</strain>
    </source>
</reference>
<name>A0A542ERU5_9ACTN</name>
<evidence type="ECO:0000313" key="3">
    <source>
        <dbReference type="Proteomes" id="UP000316298"/>
    </source>
</evidence>
<organism evidence="2 3">
    <name type="scientific">Kribbella jejuensis</name>
    <dbReference type="NCBI Taxonomy" id="236068"/>
    <lineage>
        <taxon>Bacteria</taxon>
        <taxon>Bacillati</taxon>
        <taxon>Actinomycetota</taxon>
        <taxon>Actinomycetes</taxon>
        <taxon>Propionibacteriales</taxon>
        <taxon>Kribbellaceae</taxon>
        <taxon>Kribbella</taxon>
    </lineage>
</organism>
<sequence>MRQTIGVVAAAALLLGATQLPAAAASPEAPTDLQLSWVTDNHKVKIAWTDGGEANIVRVEYQGGGVSKLVTWRADLPNEYIRSGVALAAVDRVVRISVVSVDAAGAESAPVVSPWFDTIGAPVPTFTAATPLADGSLKLDWSLSDVPADTTPGDPLDLPSTNEIVDVVIDSTPSAAGQGFQLPAGTTSTTLPPHPRPYPVRLMTENEWSLRGGYTGASSVVFSAMTAGLTMPAAGVYADSVQLTGLAGVRLCVNPTVNCPDPSNPFVANPGIQIQLQSRPDADRPWKTIGRYTSQQLRFSTSFRVYGGSQYRLYVPAWSHLEGRELTVAPAISTSARYTAVLAKLVTAGFNTSVAQVGQQVTASVSVQPAGTVKADLQWYDGKVWRHAAYISLTKGRGAFVFKAAGRGTTRSWRIVVPTMTVNGLPIQPTTSRAFKLTVR</sequence>